<evidence type="ECO:0000313" key="3">
    <source>
        <dbReference type="Proteomes" id="UP001596110"/>
    </source>
</evidence>
<proteinExistence type="predicted"/>
<evidence type="ECO:0000313" key="2">
    <source>
        <dbReference type="EMBL" id="MFC5631938.1"/>
    </source>
</evidence>
<dbReference type="RefSeq" id="WP_156805577.1">
    <property type="nucleotide sequence ID" value="NZ_JBHSOJ010000031.1"/>
</dbReference>
<gene>
    <name evidence="2" type="ORF">ACFPQ3_10385</name>
</gene>
<reference evidence="3" key="1">
    <citation type="journal article" date="2019" name="Int. J. Syst. Evol. Microbiol.">
        <title>The Global Catalogue of Microorganisms (GCM) 10K type strain sequencing project: providing services to taxonomists for standard genome sequencing and annotation.</title>
        <authorList>
            <consortium name="The Broad Institute Genomics Platform"/>
            <consortium name="The Broad Institute Genome Sequencing Center for Infectious Disease"/>
            <person name="Wu L."/>
            <person name="Ma J."/>
        </authorList>
    </citation>
    <scope>NUCLEOTIDE SEQUENCE [LARGE SCALE GENOMIC DNA]</scope>
    <source>
        <strain evidence="3">DT43</strain>
    </source>
</reference>
<sequence length="81" mass="9479">MLGNVLMLSEWFVILALVVFIYMRWTKREGRSYMPFLISLCFLNSVLRVMAHYVNGDKLSMVTVLFPVILLVNYWTSGENK</sequence>
<evidence type="ECO:0000256" key="1">
    <source>
        <dbReference type="SAM" id="Phobius"/>
    </source>
</evidence>
<feature type="transmembrane region" description="Helical" evidence="1">
    <location>
        <begin position="6"/>
        <end position="23"/>
    </location>
</feature>
<dbReference type="Proteomes" id="UP001596110">
    <property type="component" value="Unassembled WGS sequence"/>
</dbReference>
<name>A0ABW0UFK4_9STRE</name>
<protein>
    <submittedName>
        <fullName evidence="2">Uncharacterized protein</fullName>
    </submittedName>
</protein>
<accession>A0ABW0UFK4</accession>
<keyword evidence="1" id="KW-1133">Transmembrane helix</keyword>
<feature type="transmembrane region" description="Helical" evidence="1">
    <location>
        <begin position="59"/>
        <end position="76"/>
    </location>
</feature>
<keyword evidence="3" id="KW-1185">Reference proteome</keyword>
<dbReference type="EMBL" id="JBHSOJ010000031">
    <property type="protein sequence ID" value="MFC5631938.1"/>
    <property type="molecule type" value="Genomic_DNA"/>
</dbReference>
<organism evidence="2 3">
    <name type="scientific">Streptococcus caledonicus</name>
    <dbReference type="NCBI Taxonomy" id="2614158"/>
    <lineage>
        <taxon>Bacteria</taxon>
        <taxon>Bacillati</taxon>
        <taxon>Bacillota</taxon>
        <taxon>Bacilli</taxon>
        <taxon>Lactobacillales</taxon>
        <taxon>Streptococcaceae</taxon>
        <taxon>Streptococcus</taxon>
    </lineage>
</organism>
<keyword evidence="1" id="KW-0812">Transmembrane</keyword>
<comment type="caution">
    <text evidence="2">The sequence shown here is derived from an EMBL/GenBank/DDBJ whole genome shotgun (WGS) entry which is preliminary data.</text>
</comment>
<feature type="transmembrane region" description="Helical" evidence="1">
    <location>
        <begin position="35"/>
        <end position="53"/>
    </location>
</feature>
<keyword evidence="1" id="KW-0472">Membrane</keyword>